<protein>
    <recommendedName>
        <fullName evidence="3">IrrE N-terminal-like domain-containing protein</fullName>
    </recommendedName>
</protein>
<accession>A0AAX0AYI4</accession>
<evidence type="ECO:0008006" key="3">
    <source>
        <dbReference type="Google" id="ProtNLM"/>
    </source>
</evidence>
<reference evidence="1" key="2">
    <citation type="journal article" date="2022" name="Nat. Biotechnol.">
        <title>Carbon-negative production of acetone and isopropanol by gas fermentation at industrial pilot scale.</title>
        <authorList>
            <person name="Liew F.E."/>
            <person name="Nogle R."/>
            <person name="Abdalla T."/>
            <person name="Rasor B.J."/>
            <person name="Canter C."/>
            <person name="Jensen R.O."/>
            <person name="Wang L."/>
            <person name="Strutz J."/>
            <person name="Chirania P."/>
            <person name="De Tissera S."/>
            <person name="Mueller A.P."/>
            <person name="Ruan Z."/>
            <person name="Gao A."/>
            <person name="Tran L."/>
            <person name="Engle N.L."/>
            <person name="Bromley J.C."/>
            <person name="Daniell J."/>
            <person name="Conrado R."/>
            <person name="Tschaplinski T.J."/>
            <person name="Giannone R.J."/>
            <person name="Hettich R.L."/>
            <person name="Karim A.S."/>
            <person name="Simpson S.D."/>
            <person name="Brown S.D."/>
            <person name="Leang C."/>
            <person name="Jewett M.C."/>
            <person name="Kopke M."/>
        </authorList>
    </citation>
    <scope>NUCLEOTIDE SEQUENCE</scope>
    <source>
        <strain evidence="1">DJ080</strain>
    </source>
</reference>
<evidence type="ECO:0000313" key="2">
    <source>
        <dbReference type="Proteomes" id="UP001193748"/>
    </source>
</evidence>
<name>A0AAX0AYI4_CLOBE</name>
<proteinExistence type="predicted"/>
<reference evidence="1" key="1">
    <citation type="submission" date="2020-05" db="EMBL/GenBank/DDBJ databases">
        <authorList>
            <person name="Brown S."/>
            <person name="Huntemann M."/>
            <person name="Clum A."/>
            <person name="Spunde A."/>
            <person name="Palaniappan K."/>
            <person name="Ritter S."/>
            <person name="Mikhailova N."/>
            <person name="Chen I.-M."/>
            <person name="Stamatis D."/>
            <person name="Reddy T."/>
            <person name="O'Malley R."/>
            <person name="Daum C."/>
            <person name="Shapiro N."/>
            <person name="Ivanova N."/>
            <person name="Kyrpides N."/>
            <person name="Woyke T."/>
        </authorList>
    </citation>
    <scope>NUCLEOTIDE SEQUENCE</scope>
    <source>
        <strain evidence="1">DJ080</strain>
    </source>
</reference>
<gene>
    <name evidence="1" type="ORF">B0H41_001819</name>
</gene>
<dbReference type="EMBL" id="JABSWW010000001">
    <property type="protein sequence ID" value="NRT88140.1"/>
    <property type="molecule type" value="Genomic_DNA"/>
</dbReference>
<sequence length="156" mass="18009">MNQFEQLLAESEKDNIIVIEKHFKSRAKGLCKGNKIGLSKTLTTIAEKSCVYAEELGHYYTTVGNIIDKSKIENRKKENIARAVAYNKLCSIPMIVEAYKNGIHDRYELVEYLTITDKFLDEAIEYYRSKYGIYTQYDGFIVKFEPNFGIIDPTII</sequence>
<evidence type="ECO:0000313" key="1">
    <source>
        <dbReference type="EMBL" id="NRT88140.1"/>
    </source>
</evidence>
<dbReference type="RefSeq" id="WP_173710692.1">
    <property type="nucleotide sequence ID" value="NZ_JABSWW010000001.1"/>
</dbReference>
<comment type="caution">
    <text evidence="1">The sequence shown here is derived from an EMBL/GenBank/DDBJ whole genome shotgun (WGS) entry which is preliminary data.</text>
</comment>
<dbReference type="Proteomes" id="UP001193748">
    <property type="component" value="Unassembled WGS sequence"/>
</dbReference>
<dbReference type="AlphaFoldDB" id="A0AAX0AYI4"/>
<organism evidence="1 2">
    <name type="scientific">Clostridium beijerinckii</name>
    <name type="common">Clostridium MP</name>
    <dbReference type="NCBI Taxonomy" id="1520"/>
    <lineage>
        <taxon>Bacteria</taxon>
        <taxon>Bacillati</taxon>
        <taxon>Bacillota</taxon>
        <taxon>Clostridia</taxon>
        <taxon>Eubacteriales</taxon>
        <taxon>Clostridiaceae</taxon>
        <taxon>Clostridium</taxon>
    </lineage>
</organism>